<organism evidence="2 3">
    <name type="scientific">Pseudoalteromonas luteoviolacea DSM 6061</name>
    <dbReference type="NCBI Taxonomy" id="1365250"/>
    <lineage>
        <taxon>Bacteria</taxon>
        <taxon>Pseudomonadati</taxon>
        <taxon>Pseudomonadota</taxon>
        <taxon>Gammaproteobacteria</taxon>
        <taxon>Alteromonadales</taxon>
        <taxon>Pseudoalteromonadaceae</taxon>
        <taxon>Pseudoalteromonas</taxon>
    </lineage>
</organism>
<gene>
    <name evidence="2" type="ORF">N475_18355</name>
</gene>
<name>A0A166W6K9_9GAMM</name>
<protein>
    <recommendedName>
        <fullName evidence="4">DUF3019 domain-containing protein</fullName>
    </recommendedName>
</protein>
<dbReference type="EMBL" id="AUYB01000111">
    <property type="protein sequence ID" value="KZN35799.1"/>
    <property type="molecule type" value="Genomic_DNA"/>
</dbReference>
<accession>A0A166W6K9</accession>
<dbReference type="AlphaFoldDB" id="A0A166W6K9"/>
<evidence type="ECO:0008006" key="4">
    <source>
        <dbReference type="Google" id="ProtNLM"/>
    </source>
</evidence>
<feature type="signal peptide" evidence="1">
    <location>
        <begin position="1"/>
        <end position="17"/>
    </location>
</feature>
<sequence length="122" mass="14501">MNKYKYILMLLPLTAFAEPSELPFTLQPDQCVALEQGQSCFIDIKVKWQTKTKGDYCLFVDEVKTQCWQATKIGLWENELEMKTDVAFSLKDSKHQMIYSGKVQYAWIYKKRKNKAVRWRMF</sequence>
<reference evidence="2 3" key="1">
    <citation type="submission" date="2013-07" db="EMBL/GenBank/DDBJ databases">
        <title>Comparative Genomic and Metabolomic Analysis of Twelve Strains of Pseudoalteromonas luteoviolacea.</title>
        <authorList>
            <person name="Vynne N.G."/>
            <person name="Mansson M."/>
            <person name="Gram L."/>
        </authorList>
    </citation>
    <scope>NUCLEOTIDE SEQUENCE [LARGE SCALE GENOMIC DNA]</scope>
    <source>
        <strain evidence="2 3">DSM 6061</strain>
    </source>
</reference>
<dbReference type="Proteomes" id="UP000076643">
    <property type="component" value="Unassembled WGS sequence"/>
</dbReference>
<dbReference type="PATRIC" id="fig|1365250.3.peg.3269"/>
<comment type="caution">
    <text evidence="2">The sequence shown here is derived from an EMBL/GenBank/DDBJ whole genome shotgun (WGS) entry which is preliminary data.</text>
</comment>
<feature type="chain" id="PRO_5007881625" description="DUF3019 domain-containing protein" evidence="1">
    <location>
        <begin position="18"/>
        <end position="122"/>
    </location>
</feature>
<dbReference type="InterPro" id="IPR021559">
    <property type="entry name" value="DUF3019"/>
</dbReference>
<proteinExistence type="predicted"/>
<evidence type="ECO:0000313" key="3">
    <source>
        <dbReference type="Proteomes" id="UP000076643"/>
    </source>
</evidence>
<dbReference type="Pfam" id="PF11456">
    <property type="entry name" value="DUF3019"/>
    <property type="match status" value="1"/>
</dbReference>
<keyword evidence="3" id="KW-1185">Reference proteome</keyword>
<keyword evidence="1" id="KW-0732">Signal</keyword>
<evidence type="ECO:0000256" key="1">
    <source>
        <dbReference type="SAM" id="SignalP"/>
    </source>
</evidence>
<dbReference type="RefSeq" id="WP_063357988.1">
    <property type="nucleotide sequence ID" value="NZ_AQHB01000049.1"/>
</dbReference>
<evidence type="ECO:0000313" key="2">
    <source>
        <dbReference type="EMBL" id="KZN35799.1"/>
    </source>
</evidence>